<evidence type="ECO:0000256" key="12">
    <source>
        <dbReference type="ARBA" id="ARBA00023049"/>
    </source>
</evidence>
<keyword evidence="3 14" id="KW-1003">Cell membrane</keyword>
<name>A0ABT9DDM0_9MOLU</name>
<evidence type="ECO:0000313" key="18">
    <source>
        <dbReference type="Proteomes" id="UP001172036"/>
    </source>
</evidence>
<dbReference type="HAMAP" id="MF_01458">
    <property type="entry name" value="FtsH"/>
    <property type="match status" value="1"/>
</dbReference>
<feature type="binding site" evidence="14">
    <location>
        <position position="529"/>
    </location>
    <ligand>
        <name>Zn(2+)</name>
        <dbReference type="ChEBI" id="CHEBI:29105"/>
        <note>catalytic</note>
    </ligand>
</feature>
<dbReference type="InterPro" id="IPR037219">
    <property type="entry name" value="Peptidase_M41-like"/>
</dbReference>
<comment type="subcellular location">
    <subcellularLocation>
        <location evidence="14">Cell membrane</location>
        <topology evidence="14">Multi-pass membrane protein</topology>
        <orientation evidence="14">Cytoplasmic side</orientation>
    </subcellularLocation>
    <subcellularLocation>
        <location evidence="1">Membrane</location>
    </subcellularLocation>
</comment>
<comment type="cofactor">
    <cofactor evidence="14">
        <name>Zn(2+)</name>
        <dbReference type="ChEBI" id="CHEBI:29105"/>
    </cofactor>
    <text evidence="14">Binds 1 zinc ion per subunit.</text>
</comment>
<keyword evidence="5 14" id="KW-0812">Transmembrane</keyword>
<evidence type="ECO:0000256" key="4">
    <source>
        <dbReference type="ARBA" id="ARBA00022670"/>
    </source>
</evidence>
<comment type="similarity">
    <text evidence="15">Belongs to the AAA ATPase family.</text>
</comment>
<evidence type="ECO:0000256" key="14">
    <source>
        <dbReference type="HAMAP-Rule" id="MF_01458"/>
    </source>
</evidence>
<evidence type="ECO:0000256" key="3">
    <source>
        <dbReference type="ARBA" id="ARBA00022475"/>
    </source>
</evidence>
<dbReference type="GO" id="GO:0008237">
    <property type="term" value="F:metallopeptidase activity"/>
    <property type="evidence" value="ECO:0007669"/>
    <property type="project" value="UniProtKB-KW"/>
</dbReference>
<dbReference type="EMBL" id="JAOSID010000001">
    <property type="protein sequence ID" value="MDO8167944.1"/>
    <property type="molecule type" value="Genomic_DNA"/>
</dbReference>
<keyword evidence="18" id="KW-1185">Reference proteome</keyword>
<dbReference type="PROSITE" id="PS00674">
    <property type="entry name" value="AAA"/>
    <property type="match status" value="1"/>
</dbReference>
<evidence type="ECO:0000259" key="16">
    <source>
        <dbReference type="SMART" id="SM00382"/>
    </source>
</evidence>
<keyword evidence="10 14" id="KW-0067">ATP-binding</keyword>
<dbReference type="Gene3D" id="1.10.8.60">
    <property type="match status" value="1"/>
</dbReference>
<comment type="similarity">
    <text evidence="14">In the central section; belongs to the AAA ATPase family.</text>
</comment>
<keyword evidence="7 14" id="KW-0547">Nucleotide-binding</keyword>
<feature type="binding site" evidence="14">
    <location>
        <begin position="233"/>
        <end position="240"/>
    </location>
    <ligand>
        <name>ATP</name>
        <dbReference type="ChEBI" id="CHEBI:30616"/>
    </ligand>
</feature>
<dbReference type="Pfam" id="PF17862">
    <property type="entry name" value="AAA_lid_3"/>
    <property type="match status" value="1"/>
</dbReference>
<feature type="domain" description="AAA+ ATPase" evidence="16">
    <location>
        <begin position="225"/>
        <end position="362"/>
    </location>
</feature>
<dbReference type="SUPFAM" id="SSF52540">
    <property type="entry name" value="P-loop containing nucleoside triphosphate hydrolases"/>
    <property type="match status" value="1"/>
</dbReference>
<dbReference type="InterPro" id="IPR003593">
    <property type="entry name" value="AAA+_ATPase"/>
</dbReference>
<dbReference type="Pfam" id="PF01434">
    <property type="entry name" value="Peptidase_M41"/>
    <property type="match status" value="1"/>
</dbReference>
<gene>
    <name evidence="14 17" type="primary">ftsH</name>
    <name evidence="17" type="ORF">OC680_00400</name>
</gene>
<evidence type="ECO:0000256" key="15">
    <source>
        <dbReference type="RuleBase" id="RU003651"/>
    </source>
</evidence>
<dbReference type="InterPro" id="IPR000642">
    <property type="entry name" value="Peptidase_M41"/>
</dbReference>
<dbReference type="InterPro" id="IPR041569">
    <property type="entry name" value="AAA_lid_3"/>
</dbReference>
<evidence type="ECO:0000256" key="10">
    <source>
        <dbReference type="ARBA" id="ARBA00022840"/>
    </source>
</evidence>
<evidence type="ECO:0000313" key="17">
    <source>
        <dbReference type="EMBL" id="MDO8167944.1"/>
    </source>
</evidence>
<evidence type="ECO:0000256" key="1">
    <source>
        <dbReference type="ARBA" id="ARBA00004370"/>
    </source>
</evidence>
<keyword evidence="13 14" id="KW-0472">Membrane</keyword>
<dbReference type="CDD" id="cd19501">
    <property type="entry name" value="RecA-like_FtsH"/>
    <property type="match status" value="1"/>
</dbReference>
<sequence>MKKLPYNLDKISIWHVIIIILLVGFFTSLYNKLEQKIKKETYIGELLYGLEVDDSKILQIKPIIVSDFPVLYDLEVEQLVYNDLFAEKETKLYTSVTGHIYDVITDKIQEKIKKNPNNFRYQSILSSPRKLDPYWGFGPLFKTISWCILILTLYFLFTLFKTTTNRFMDQFSDKNNNIQPNNKYDKKSRLTFKDIAGSEEEKEEMRELIDFLKNPTKYKDMGARIPKGVLLSGPPGTGKTLLAKAVAGEAGVSFLAVSGSEFVEKYVGVGAARIRNLFKTAEQNSPCIIFIDEIETLARQRGMQSGHSEQEQTLNQLLIELDGYNQNIGVIVIAATNRPDFLDSALLRPGRFDRRFTINLPSIKDRKAILTLHASNKKLADNINLDEIAKQTPGFSGAQLEGILNEAALLATRRRSFKIENDDINEAIDRVLVGSTKKVGKYSQKEKNLVAYHEAGHAVLGLTSENGRKIHKITIIPRGDAGGYNLMLPEEDHVFLSKKQLLTQITVLLAGRASEEIFLDDISSGAHSDFQQATEIAKLMVTKYGMSDLGLVQFNNKDFSDSKALEIDQSIQNIISNCYELAKRTILDNKKLLTKIVEYLLEIETLVSKDIEEIYKTGKIIWLEEEKKRLADEKNQIQTTQDPQ</sequence>
<organism evidence="17 18">
    <name type="scientific">Candidatus Phytoplasma melaleucae</name>
    <dbReference type="NCBI Taxonomy" id="2982630"/>
    <lineage>
        <taxon>Bacteria</taxon>
        <taxon>Bacillati</taxon>
        <taxon>Mycoplasmatota</taxon>
        <taxon>Mollicutes</taxon>
        <taxon>Acholeplasmatales</taxon>
        <taxon>Acholeplasmataceae</taxon>
        <taxon>Candidatus Phytoplasma</taxon>
    </lineage>
</organism>
<evidence type="ECO:0000256" key="5">
    <source>
        <dbReference type="ARBA" id="ARBA00022692"/>
    </source>
</evidence>
<comment type="function">
    <text evidence="14">Acts as a processive, ATP-dependent zinc metallopeptidase for both cytoplasmic and membrane proteins. Plays a role in the quality control of integral membrane proteins.</text>
</comment>
<dbReference type="RefSeq" id="WP_304515146.1">
    <property type="nucleotide sequence ID" value="NZ_JAOSID010000001.1"/>
</dbReference>
<feature type="active site" evidence="14">
    <location>
        <position position="454"/>
    </location>
</feature>
<dbReference type="SMART" id="SM00382">
    <property type="entry name" value="AAA"/>
    <property type="match status" value="1"/>
</dbReference>
<dbReference type="InterPro" id="IPR005936">
    <property type="entry name" value="FtsH"/>
</dbReference>
<evidence type="ECO:0000256" key="6">
    <source>
        <dbReference type="ARBA" id="ARBA00022723"/>
    </source>
</evidence>
<keyword evidence="4 14" id="KW-0645">Protease</keyword>
<dbReference type="PANTHER" id="PTHR23076">
    <property type="entry name" value="METALLOPROTEASE M41 FTSH"/>
    <property type="match status" value="1"/>
</dbReference>
<dbReference type="NCBIfam" id="TIGR01241">
    <property type="entry name" value="FtsH_fam"/>
    <property type="match status" value="1"/>
</dbReference>
<protein>
    <recommendedName>
        <fullName evidence="14">ATP-dependent zinc metalloprotease FtsH</fullName>
        <ecNumber evidence="14">3.4.24.-</ecNumber>
    </recommendedName>
</protein>
<evidence type="ECO:0000256" key="11">
    <source>
        <dbReference type="ARBA" id="ARBA00022989"/>
    </source>
</evidence>
<dbReference type="InterPro" id="IPR003959">
    <property type="entry name" value="ATPase_AAA_core"/>
</dbReference>
<dbReference type="SUPFAM" id="SSF140990">
    <property type="entry name" value="FtsH protease domain-like"/>
    <property type="match status" value="1"/>
</dbReference>
<reference evidence="17 18" key="1">
    <citation type="journal article" date="2023" name="Int. J. Syst. Evol. Microbiol.">
        <title>The observation of taxonomic boundaries for the 16SrII and 16SrXXV phytoplasmas using genome-based delimitation.</title>
        <authorList>
            <person name="Rodrigues Jardim B."/>
            <person name="Tran-Nguyen L.T.T."/>
            <person name="Gambley C."/>
            <person name="Al-Sadi A.M."/>
            <person name="Al-Subhi A.M."/>
            <person name="Foissac X."/>
            <person name="Salar P."/>
            <person name="Cai H."/>
            <person name="Yang J.Y."/>
            <person name="Davis R."/>
            <person name="Jones L."/>
            <person name="Rodoni B."/>
            <person name="Constable F.E."/>
        </authorList>
    </citation>
    <scope>NUCLEOTIDE SEQUENCE [LARGE SCALE GENOMIC DNA]</scope>
    <source>
        <strain evidence="17">BAWM-155c</strain>
    </source>
</reference>
<dbReference type="InterPro" id="IPR027417">
    <property type="entry name" value="P-loop_NTPase"/>
</dbReference>
<evidence type="ECO:0000256" key="9">
    <source>
        <dbReference type="ARBA" id="ARBA00022833"/>
    </source>
</evidence>
<comment type="similarity">
    <text evidence="2 14">In the C-terminal section; belongs to the peptidase M41 family.</text>
</comment>
<keyword evidence="12 14" id="KW-0482">Metalloprotease</keyword>
<dbReference type="Gene3D" id="1.20.58.760">
    <property type="entry name" value="Peptidase M41"/>
    <property type="match status" value="1"/>
</dbReference>
<feature type="binding site" evidence="14">
    <location>
        <position position="453"/>
    </location>
    <ligand>
        <name>Zn(2+)</name>
        <dbReference type="ChEBI" id="CHEBI:29105"/>
        <note>catalytic</note>
    </ligand>
</feature>
<dbReference type="Gene3D" id="3.40.50.300">
    <property type="entry name" value="P-loop containing nucleotide triphosphate hydrolases"/>
    <property type="match status" value="1"/>
</dbReference>
<dbReference type="PANTHER" id="PTHR23076:SF113">
    <property type="entry name" value="ATP-DEPENDENT ZINC METALLOPROTEASE FTSH 1, CHLOROPLASTIC-RELATED"/>
    <property type="match status" value="1"/>
</dbReference>
<comment type="subunit">
    <text evidence="14">Homohexamer.</text>
</comment>
<keyword evidence="9 14" id="KW-0862">Zinc</keyword>
<dbReference type="InterPro" id="IPR003960">
    <property type="entry name" value="ATPase_AAA_CS"/>
</dbReference>
<comment type="caution">
    <text evidence="17">The sequence shown here is derived from an EMBL/GenBank/DDBJ whole genome shotgun (WGS) entry which is preliminary data.</text>
</comment>
<dbReference type="Proteomes" id="UP001172036">
    <property type="component" value="Unassembled WGS sequence"/>
</dbReference>
<evidence type="ECO:0000256" key="2">
    <source>
        <dbReference type="ARBA" id="ARBA00010044"/>
    </source>
</evidence>
<dbReference type="Pfam" id="PF00004">
    <property type="entry name" value="AAA"/>
    <property type="match status" value="1"/>
</dbReference>
<evidence type="ECO:0000256" key="13">
    <source>
        <dbReference type="ARBA" id="ARBA00023136"/>
    </source>
</evidence>
<evidence type="ECO:0000256" key="8">
    <source>
        <dbReference type="ARBA" id="ARBA00022801"/>
    </source>
</evidence>
<keyword evidence="6 14" id="KW-0479">Metal-binding</keyword>
<feature type="binding site" evidence="14">
    <location>
        <position position="457"/>
    </location>
    <ligand>
        <name>Zn(2+)</name>
        <dbReference type="ChEBI" id="CHEBI:29105"/>
        <note>catalytic</note>
    </ligand>
</feature>
<feature type="transmembrane region" description="Helical" evidence="14">
    <location>
        <begin position="12"/>
        <end position="30"/>
    </location>
</feature>
<proteinExistence type="inferred from homology"/>
<dbReference type="EC" id="3.4.24.-" evidence="14"/>
<feature type="transmembrane region" description="Helical" evidence="14">
    <location>
        <begin position="134"/>
        <end position="157"/>
    </location>
</feature>
<evidence type="ECO:0000256" key="7">
    <source>
        <dbReference type="ARBA" id="ARBA00022741"/>
    </source>
</evidence>
<keyword evidence="11 14" id="KW-1133">Transmembrane helix</keyword>
<keyword evidence="8 14" id="KW-0378">Hydrolase</keyword>
<accession>A0ABT9DDM0</accession>